<evidence type="ECO:0000313" key="3">
    <source>
        <dbReference type="Proteomes" id="UP000005239"/>
    </source>
</evidence>
<organism evidence="2 3">
    <name type="scientific">Pristionchus pacificus</name>
    <name type="common">Parasitic nematode worm</name>
    <dbReference type="NCBI Taxonomy" id="54126"/>
    <lineage>
        <taxon>Eukaryota</taxon>
        <taxon>Metazoa</taxon>
        <taxon>Ecdysozoa</taxon>
        <taxon>Nematoda</taxon>
        <taxon>Chromadorea</taxon>
        <taxon>Rhabditida</taxon>
        <taxon>Rhabditina</taxon>
        <taxon>Diplogasteromorpha</taxon>
        <taxon>Diplogasteroidea</taxon>
        <taxon>Neodiplogasteridae</taxon>
        <taxon>Pristionchus</taxon>
    </lineage>
</organism>
<dbReference type="AlphaFoldDB" id="A0A2A6CF11"/>
<evidence type="ECO:0000256" key="1">
    <source>
        <dbReference type="SAM" id="MobiDB-lite"/>
    </source>
</evidence>
<name>A0A2A6CF11_PRIPA</name>
<dbReference type="EnsemblMetazoa" id="PPA38330.1">
    <property type="protein sequence ID" value="PPA38330.1"/>
    <property type="gene ID" value="WBGene00276699"/>
</dbReference>
<keyword evidence="3" id="KW-1185">Reference proteome</keyword>
<accession>A0A2A6CF11</accession>
<feature type="compositionally biased region" description="Low complexity" evidence="1">
    <location>
        <begin position="76"/>
        <end position="89"/>
    </location>
</feature>
<evidence type="ECO:0000313" key="2">
    <source>
        <dbReference type="EnsemblMetazoa" id="PPA38330.1"/>
    </source>
</evidence>
<reference evidence="3" key="1">
    <citation type="journal article" date="2008" name="Nat. Genet.">
        <title>The Pristionchus pacificus genome provides a unique perspective on nematode lifestyle and parasitism.</title>
        <authorList>
            <person name="Dieterich C."/>
            <person name="Clifton S.W."/>
            <person name="Schuster L.N."/>
            <person name="Chinwalla A."/>
            <person name="Delehaunty K."/>
            <person name="Dinkelacker I."/>
            <person name="Fulton L."/>
            <person name="Fulton R."/>
            <person name="Godfrey J."/>
            <person name="Minx P."/>
            <person name="Mitreva M."/>
            <person name="Roeseler W."/>
            <person name="Tian H."/>
            <person name="Witte H."/>
            <person name="Yang S.P."/>
            <person name="Wilson R.K."/>
            <person name="Sommer R.J."/>
        </authorList>
    </citation>
    <scope>NUCLEOTIDE SEQUENCE [LARGE SCALE GENOMIC DNA]</scope>
    <source>
        <strain evidence="3">PS312</strain>
    </source>
</reference>
<proteinExistence type="predicted"/>
<gene>
    <name evidence="2" type="primary">WBGene00276699</name>
</gene>
<dbReference type="Proteomes" id="UP000005239">
    <property type="component" value="Unassembled WGS sequence"/>
</dbReference>
<sequence>MPSSSPPDIWRDVSVLWRAAEVKDQRPKISTHIALLILYDGALALARLLRLLRRFLFAFLNVPSPEPIAKLTETEQMSQASQSQSQSQSHPCANRANPSLPSSIRCVIASFSISFHPIKRSSIGLLFTTKSSTWSSPSLPEDIATQPGTKIVFNVPTMSQNVSIKWKATSKFDNLRIGPCEGGMLLPGVWALLILFSDAFVYSKELRFDP</sequence>
<accession>A0A8R1UR47</accession>
<protein>
    <submittedName>
        <fullName evidence="2">Uncharacterized protein</fullName>
    </submittedName>
</protein>
<feature type="region of interest" description="Disordered" evidence="1">
    <location>
        <begin position="73"/>
        <end position="96"/>
    </location>
</feature>
<reference evidence="2" key="2">
    <citation type="submission" date="2022-06" db="UniProtKB">
        <authorList>
            <consortium name="EnsemblMetazoa"/>
        </authorList>
    </citation>
    <scope>IDENTIFICATION</scope>
    <source>
        <strain evidence="2">PS312</strain>
    </source>
</reference>